<dbReference type="PANTHER" id="PTHR12000">
    <property type="entry name" value="HEMOGLOBINASE FAMILY MEMBER"/>
    <property type="match status" value="1"/>
</dbReference>
<dbReference type="GeneTree" id="ENSGT00940000154782"/>
<keyword evidence="4" id="KW-1185">Reference proteome</keyword>
<evidence type="ECO:0000313" key="4">
    <source>
        <dbReference type="Proteomes" id="UP000008912"/>
    </source>
</evidence>
<sequence length="130" mass="14509">MALKVAVLLSCVLGISTLTLEDPEDGGKHWVVIVAGSNGWDNYRHQADACHAYQIVHRNGVPDEQIVVMMYDDIAYNDENPTKGIIINRPNGTDVYKGVLKDYTSDDRPQGSHICLLHGSWRPWNSGFSR</sequence>
<reference evidence="3" key="3">
    <citation type="submission" date="2025-09" db="UniProtKB">
        <authorList>
            <consortium name="Ensembl"/>
        </authorList>
    </citation>
    <scope>IDENTIFICATION</scope>
</reference>
<dbReference type="Gene3D" id="3.40.50.1460">
    <property type="match status" value="1"/>
</dbReference>
<dbReference type="PRINTS" id="PR00776">
    <property type="entry name" value="HEMOGLOBNASE"/>
</dbReference>
<dbReference type="Proteomes" id="UP000008912">
    <property type="component" value="Unassembled WGS sequence"/>
</dbReference>
<feature type="signal peptide" evidence="2">
    <location>
        <begin position="1"/>
        <end position="17"/>
    </location>
</feature>
<evidence type="ECO:0008006" key="5">
    <source>
        <dbReference type="Google" id="ProtNLM"/>
    </source>
</evidence>
<dbReference type="GO" id="GO:0005773">
    <property type="term" value="C:vacuole"/>
    <property type="evidence" value="ECO:0007669"/>
    <property type="project" value="GOC"/>
</dbReference>
<keyword evidence="2" id="KW-0732">Signal</keyword>
<dbReference type="Ensembl" id="ENSAMET00000042827.1">
    <property type="protein sequence ID" value="ENSAMEP00000024122.1"/>
    <property type="gene ID" value="ENSAMEG00000025282.1"/>
</dbReference>
<comment type="similarity">
    <text evidence="1">Belongs to the peptidase C13 family.</text>
</comment>
<protein>
    <recommendedName>
        <fullName evidence="5">Legumain</fullName>
    </recommendedName>
</protein>
<feature type="chain" id="PRO_5030815461" description="Legumain" evidence="2">
    <location>
        <begin position="18"/>
        <end position="130"/>
    </location>
</feature>
<name>A0A7N5JE25_AILME</name>
<dbReference type="AlphaFoldDB" id="A0A7N5JE25"/>
<evidence type="ECO:0000256" key="2">
    <source>
        <dbReference type="SAM" id="SignalP"/>
    </source>
</evidence>
<dbReference type="Pfam" id="PF01650">
    <property type="entry name" value="Peptidase_C13"/>
    <property type="match status" value="1"/>
</dbReference>
<evidence type="ECO:0000313" key="3">
    <source>
        <dbReference type="Ensembl" id="ENSAMEP00000024122.1"/>
    </source>
</evidence>
<accession>A0A7N5JE25</accession>
<dbReference type="InterPro" id="IPR001096">
    <property type="entry name" value="Peptidase_C13"/>
</dbReference>
<evidence type="ECO:0000256" key="1">
    <source>
        <dbReference type="ARBA" id="ARBA00009941"/>
    </source>
</evidence>
<dbReference type="InParanoid" id="A0A7N5JE25"/>
<proteinExistence type="inferred from homology"/>
<organism evidence="3 4">
    <name type="scientific">Ailuropoda melanoleuca</name>
    <name type="common">Giant panda</name>
    <dbReference type="NCBI Taxonomy" id="9646"/>
    <lineage>
        <taxon>Eukaryota</taxon>
        <taxon>Metazoa</taxon>
        <taxon>Chordata</taxon>
        <taxon>Craniata</taxon>
        <taxon>Vertebrata</taxon>
        <taxon>Euteleostomi</taxon>
        <taxon>Mammalia</taxon>
        <taxon>Eutheria</taxon>
        <taxon>Laurasiatheria</taxon>
        <taxon>Carnivora</taxon>
        <taxon>Caniformia</taxon>
        <taxon>Ursidae</taxon>
        <taxon>Ailuropoda</taxon>
    </lineage>
</organism>
<reference evidence="3" key="2">
    <citation type="submission" date="2025-08" db="UniProtKB">
        <authorList>
            <consortium name="Ensembl"/>
        </authorList>
    </citation>
    <scope>IDENTIFICATION</scope>
</reference>
<dbReference type="GO" id="GO:0051603">
    <property type="term" value="P:proteolysis involved in protein catabolic process"/>
    <property type="evidence" value="ECO:0007669"/>
    <property type="project" value="TreeGrafter"/>
</dbReference>
<dbReference type="PANTHER" id="PTHR12000:SF42">
    <property type="entry name" value="LEGUMAIN"/>
    <property type="match status" value="1"/>
</dbReference>
<reference evidence="3 4" key="1">
    <citation type="journal article" date="2010" name="Nature">
        <title>The sequence and de novo assembly of the giant panda genome.</title>
        <authorList>
            <person name="Li R."/>
            <person name="Fan W."/>
            <person name="Tian G."/>
            <person name="Zhu H."/>
            <person name="He L."/>
            <person name="Cai J."/>
            <person name="Huang Q."/>
            <person name="Cai Q."/>
            <person name="Li B."/>
            <person name="Bai Y."/>
            <person name="Zhang Z."/>
            <person name="Zhang Y."/>
            <person name="Wang W."/>
            <person name="Li J."/>
            <person name="Wei F."/>
            <person name="Li H."/>
            <person name="Jian M."/>
            <person name="Li J."/>
            <person name="Zhang Z."/>
            <person name="Nielsen R."/>
            <person name="Li D."/>
            <person name="Gu W."/>
            <person name="Yang Z."/>
            <person name="Xuan Z."/>
            <person name="Ryder O.A."/>
            <person name="Leung F.C."/>
            <person name="Zhou Y."/>
            <person name="Cao J."/>
            <person name="Sun X."/>
            <person name="Fu Y."/>
            <person name="Fang X."/>
            <person name="Guo X."/>
            <person name="Wang B."/>
            <person name="Hou R."/>
            <person name="Shen F."/>
            <person name="Mu B."/>
            <person name="Ni P."/>
            <person name="Lin R."/>
            <person name="Qian W."/>
            <person name="Wang G."/>
            <person name="Yu C."/>
            <person name="Nie W."/>
            <person name="Wang J."/>
            <person name="Wu Z."/>
            <person name="Liang H."/>
            <person name="Min J."/>
            <person name="Wu Q."/>
            <person name="Cheng S."/>
            <person name="Ruan J."/>
            <person name="Wang M."/>
            <person name="Shi Z."/>
            <person name="Wen M."/>
            <person name="Liu B."/>
            <person name="Ren X."/>
            <person name="Zheng H."/>
            <person name="Dong D."/>
            <person name="Cook K."/>
            <person name="Shan G."/>
            <person name="Zhang H."/>
            <person name="Kosiol C."/>
            <person name="Xie X."/>
            <person name="Lu Z."/>
            <person name="Zheng H."/>
            <person name="Li Y."/>
            <person name="Steiner C.C."/>
            <person name="Lam T.T."/>
            <person name="Lin S."/>
            <person name="Zhang Q."/>
            <person name="Li G."/>
            <person name="Tian J."/>
            <person name="Gong T."/>
            <person name="Liu H."/>
            <person name="Zhang D."/>
            <person name="Fang L."/>
            <person name="Ye C."/>
            <person name="Zhang J."/>
            <person name="Hu W."/>
            <person name="Xu A."/>
            <person name="Ren Y."/>
            <person name="Zhang G."/>
            <person name="Bruford M.W."/>
            <person name="Li Q."/>
            <person name="Ma L."/>
            <person name="Guo Y."/>
            <person name="An N."/>
            <person name="Hu Y."/>
            <person name="Zheng Y."/>
            <person name="Shi Y."/>
            <person name="Li Z."/>
            <person name="Liu Q."/>
            <person name="Chen Y."/>
            <person name="Zhao J."/>
            <person name="Qu N."/>
            <person name="Zhao S."/>
            <person name="Tian F."/>
            <person name="Wang X."/>
            <person name="Wang H."/>
            <person name="Xu L."/>
            <person name="Liu X."/>
            <person name="Vinar T."/>
            <person name="Wang Y."/>
            <person name="Lam T.W."/>
            <person name="Yiu S.M."/>
            <person name="Liu S."/>
            <person name="Zhang H."/>
            <person name="Li D."/>
            <person name="Huang Y."/>
            <person name="Wang X."/>
            <person name="Yang G."/>
            <person name="Jiang Z."/>
            <person name="Wang J."/>
            <person name="Qin N."/>
            <person name="Li L."/>
            <person name="Li J."/>
            <person name="Bolund L."/>
            <person name="Kristiansen K."/>
            <person name="Wong G.K."/>
            <person name="Olson M."/>
            <person name="Zhang X."/>
            <person name="Li S."/>
            <person name="Yang H."/>
            <person name="Wang J."/>
            <person name="Wang J."/>
        </authorList>
    </citation>
    <scope>NUCLEOTIDE SEQUENCE [LARGE SCALE GENOMIC DNA]</scope>
</reference>
<dbReference type="GO" id="GO:0006624">
    <property type="term" value="P:vacuolar protein processing"/>
    <property type="evidence" value="ECO:0007669"/>
    <property type="project" value="TreeGrafter"/>
</dbReference>
<dbReference type="GO" id="GO:0004197">
    <property type="term" value="F:cysteine-type endopeptidase activity"/>
    <property type="evidence" value="ECO:0007669"/>
    <property type="project" value="TreeGrafter"/>
</dbReference>